<gene>
    <name evidence="1" type="ORF">SDC9_202420</name>
</gene>
<accession>A0A645J5L0</accession>
<protein>
    <submittedName>
        <fullName evidence="1">Uncharacterized protein</fullName>
    </submittedName>
</protein>
<reference evidence="1" key="1">
    <citation type="submission" date="2019-08" db="EMBL/GenBank/DDBJ databases">
        <authorList>
            <person name="Kucharzyk K."/>
            <person name="Murdoch R.W."/>
            <person name="Higgins S."/>
            <person name="Loffler F."/>
        </authorList>
    </citation>
    <scope>NUCLEOTIDE SEQUENCE</scope>
</reference>
<name>A0A645J5L0_9ZZZZ</name>
<dbReference type="AlphaFoldDB" id="A0A645J5L0"/>
<proteinExistence type="predicted"/>
<comment type="caution">
    <text evidence="1">The sequence shown here is derived from an EMBL/GenBank/DDBJ whole genome shotgun (WGS) entry which is preliminary data.</text>
</comment>
<organism evidence="1">
    <name type="scientific">bioreactor metagenome</name>
    <dbReference type="NCBI Taxonomy" id="1076179"/>
    <lineage>
        <taxon>unclassified sequences</taxon>
        <taxon>metagenomes</taxon>
        <taxon>ecological metagenomes</taxon>
    </lineage>
</organism>
<sequence length="90" mass="9727">MHLAQAADQFARRQRDHAVTLGVAVDVLEPGVAVEASERLGEAEQAAVEGGVGGQRAEHGIGRRVELGFRYALLRQRATYRVAHLLLQVG</sequence>
<evidence type="ECO:0000313" key="1">
    <source>
        <dbReference type="EMBL" id="MPN54743.1"/>
    </source>
</evidence>
<dbReference type="EMBL" id="VSSQ01123280">
    <property type="protein sequence ID" value="MPN54743.1"/>
    <property type="molecule type" value="Genomic_DNA"/>
</dbReference>